<dbReference type="Gene3D" id="3.30.420.560">
    <property type="match status" value="1"/>
</dbReference>
<dbReference type="PANTHER" id="PTHR42959:SF1">
    <property type="entry name" value="CARBAMOYLTRANSFERASE HYPF"/>
    <property type="match status" value="1"/>
</dbReference>
<reference evidence="3" key="1">
    <citation type="submission" date="2016-10" db="EMBL/GenBank/DDBJ databases">
        <authorList>
            <person name="Varghese N."/>
            <person name="Submissions S."/>
        </authorList>
    </citation>
    <scope>NUCLEOTIDE SEQUENCE [LARGE SCALE GENOMIC DNA]</scope>
    <source>
        <strain evidence="3">DSM 46732</strain>
    </source>
</reference>
<dbReference type="Gene3D" id="3.30.420.360">
    <property type="match status" value="1"/>
</dbReference>
<dbReference type="STRING" id="405564.SAMN04487905_11275"/>
<name>A0A1H0WH93_9ACTN</name>
<dbReference type="OrthoDB" id="3182027at2"/>
<proteinExistence type="predicted"/>
<dbReference type="AlphaFoldDB" id="A0A1H0WH93"/>
<dbReference type="InterPro" id="IPR055128">
    <property type="entry name" value="HypF_C_2"/>
</dbReference>
<keyword evidence="3" id="KW-1185">Reference proteome</keyword>
<dbReference type="Pfam" id="PF22521">
    <property type="entry name" value="HypF_C_2"/>
    <property type="match status" value="1"/>
</dbReference>
<dbReference type="GO" id="GO:0016743">
    <property type="term" value="F:carboxyl- or carbamoyltransferase activity"/>
    <property type="evidence" value="ECO:0007669"/>
    <property type="project" value="TreeGrafter"/>
</dbReference>
<feature type="domain" description="Carbamoyltransferase Kae1-like" evidence="1">
    <location>
        <begin position="11"/>
        <end position="90"/>
    </location>
</feature>
<organism evidence="2 3">
    <name type="scientific">Actinopolyspora xinjiangensis</name>
    <dbReference type="NCBI Taxonomy" id="405564"/>
    <lineage>
        <taxon>Bacteria</taxon>
        <taxon>Bacillati</taxon>
        <taxon>Actinomycetota</taxon>
        <taxon>Actinomycetes</taxon>
        <taxon>Actinopolysporales</taxon>
        <taxon>Actinopolysporaceae</taxon>
        <taxon>Actinopolyspora</taxon>
    </lineage>
</organism>
<dbReference type="InterPro" id="IPR051060">
    <property type="entry name" value="Carbamoyltrans_HypF-like"/>
</dbReference>
<dbReference type="GO" id="GO:0051604">
    <property type="term" value="P:protein maturation"/>
    <property type="evidence" value="ECO:0007669"/>
    <property type="project" value="TreeGrafter"/>
</dbReference>
<evidence type="ECO:0000313" key="3">
    <source>
        <dbReference type="Proteomes" id="UP000199497"/>
    </source>
</evidence>
<dbReference type="EMBL" id="FNJR01000012">
    <property type="protein sequence ID" value="SDP89911.1"/>
    <property type="molecule type" value="Genomic_DNA"/>
</dbReference>
<dbReference type="GO" id="GO:0008270">
    <property type="term" value="F:zinc ion binding"/>
    <property type="evidence" value="ECO:0007669"/>
    <property type="project" value="TreeGrafter"/>
</dbReference>
<protein>
    <submittedName>
        <fullName evidence="2">Hydrogenase maturation protein HypF</fullName>
    </submittedName>
</protein>
<evidence type="ECO:0000313" key="2">
    <source>
        <dbReference type="EMBL" id="SDP89911.1"/>
    </source>
</evidence>
<accession>A0A1H0WH93</accession>
<dbReference type="Proteomes" id="UP000199497">
    <property type="component" value="Unassembled WGS sequence"/>
</dbReference>
<dbReference type="RefSeq" id="WP_092603826.1">
    <property type="nucleotide sequence ID" value="NZ_FNJR01000012.1"/>
</dbReference>
<evidence type="ECO:0000259" key="1">
    <source>
        <dbReference type="Pfam" id="PF22521"/>
    </source>
</evidence>
<gene>
    <name evidence="2" type="ORF">SAMN04487905_11275</name>
</gene>
<sequence>MRPTAEADRLDRDRVVGIAAGLHNGVAELIARVCEWLRDATGVEVAALSGGVFQNMLLVRRTVDALRRHGFRVLLHSRVPPNDGGISLGQVAVATERDRRRA</sequence>
<dbReference type="PANTHER" id="PTHR42959">
    <property type="entry name" value="CARBAMOYLTRANSFERASE"/>
    <property type="match status" value="1"/>
</dbReference>
<dbReference type="Gene3D" id="1.10.357.160">
    <property type="match status" value="1"/>
</dbReference>